<gene>
    <name evidence="4" type="ORF">B0H17DRAFT_1091427</name>
</gene>
<keyword evidence="4" id="KW-0223">Dioxygenase</keyword>
<dbReference type="GO" id="GO:0018580">
    <property type="term" value="F:nitronate monooxygenase activity"/>
    <property type="evidence" value="ECO:0007669"/>
    <property type="project" value="InterPro"/>
</dbReference>
<dbReference type="Proteomes" id="UP001221757">
    <property type="component" value="Unassembled WGS sequence"/>
</dbReference>
<dbReference type="SUPFAM" id="SSF51412">
    <property type="entry name" value="Inosine monophosphate dehydrogenase (IMPDH)"/>
    <property type="match status" value="1"/>
</dbReference>
<comment type="caution">
    <text evidence="4">The sequence shown here is derived from an EMBL/GenBank/DDBJ whole genome shotgun (WGS) entry which is preliminary data.</text>
</comment>
<evidence type="ECO:0000313" key="4">
    <source>
        <dbReference type="EMBL" id="KAJ7664874.1"/>
    </source>
</evidence>
<dbReference type="Gene3D" id="3.20.20.70">
    <property type="entry name" value="Aldolase class I"/>
    <property type="match status" value="1"/>
</dbReference>
<evidence type="ECO:0000256" key="2">
    <source>
        <dbReference type="ARBA" id="ARBA00022643"/>
    </source>
</evidence>
<dbReference type="EMBL" id="JARKIE010000219">
    <property type="protein sequence ID" value="KAJ7664874.1"/>
    <property type="molecule type" value="Genomic_DNA"/>
</dbReference>
<keyword evidence="2" id="KW-0288">FMN</keyword>
<accession>A0AAD7CVD8</accession>
<keyword evidence="3" id="KW-0560">Oxidoreductase</keyword>
<evidence type="ECO:0000313" key="5">
    <source>
        <dbReference type="Proteomes" id="UP001221757"/>
    </source>
</evidence>
<name>A0AAD7CVD8_MYCRO</name>
<organism evidence="4 5">
    <name type="scientific">Mycena rosella</name>
    <name type="common">Pink bonnet</name>
    <name type="synonym">Agaricus rosellus</name>
    <dbReference type="NCBI Taxonomy" id="1033263"/>
    <lineage>
        <taxon>Eukaryota</taxon>
        <taxon>Fungi</taxon>
        <taxon>Dikarya</taxon>
        <taxon>Basidiomycota</taxon>
        <taxon>Agaricomycotina</taxon>
        <taxon>Agaricomycetes</taxon>
        <taxon>Agaricomycetidae</taxon>
        <taxon>Agaricales</taxon>
        <taxon>Marasmiineae</taxon>
        <taxon>Mycenaceae</taxon>
        <taxon>Mycena</taxon>
    </lineage>
</organism>
<dbReference type="CDD" id="cd04730">
    <property type="entry name" value="NPD_like"/>
    <property type="match status" value="1"/>
</dbReference>
<dbReference type="InterPro" id="IPR004136">
    <property type="entry name" value="NMO"/>
</dbReference>
<dbReference type="PANTHER" id="PTHR32332:SF31">
    <property type="entry name" value="2-NITROPROPANE DIOXYGENASE FAMILY, PUTATIVE (AFU_ORTHOLOGUE AFUA_2G09850)-RELATED"/>
    <property type="match status" value="1"/>
</dbReference>
<dbReference type="GO" id="GO:0051213">
    <property type="term" value="F:dioxygenase activity"/>
    <property type="evidence" value="ECO:0007669"/>
    <property type="project" value="UniProtKB-KW"/>
</dbReference>
<protein>
    <submittedName>
        <fullName evidence="4">2-nitropropane dioxygenase</fullName>
    </submittedName>
</protein>
<keyword evidence="1" id="KW-0285">Flavoprotein</keyword>
<proteinExistence type="predicted"/>
<evidence type="ECO:0000256" key="1">
    <source>
        <dbReference type="ARBA" id="ARBA00022630"/>
    </source>
</evidence>
<keyword evidence="5" id="KW-1185">Reference proteome</keyword>
<dbReference type="InterPro" id="IPR013785">
    <property type="entry name" value="Aldolase_TIM"/>
</dbReference>
<dbReference type="PANTHER" id="PTHR32332">
    <property type="entry name" value="2-NITROPROPANE DIOXYGENASE"/>
    <property type="match status" value="1"/>
</dbReference>
<reference evidence="4" key="1">
    <citation type="submission" date="2023-03" db="EMBL/GenBank/DDBJ databases">
        <title>Massive genome expansion in bonnet fungi (Mycena s.s.) driven by repeated elements and novel gene families across ecological guilds.</title>
        <authorList>
            <consortium name="Lawrence Berkeley National Laboratory"/>
            <person name="Harder C.B."/>
            <person name="Miyauchi S."/>
            <person name="Viragh M."/>
            <person name="Kuo A."/>
            <person name="Thoen E."/>
            <person name="Andreopoulos B."/>
            <person name="Lu D."/>
            <person name="Skrede I."/>
            <person name="Drula E."/>
            <person name="Henrissat B."/>
            <person name="Morin E."/>
            <person name="Kohler A."/>
            <person name="Barry K."/>
            <person name="LaButti K."/>
            <person name="Morin E."/>
            <person name="Salamov A."/>
            <person name="Lipzen A."/>
            <person name="Mereny Z."/>
            <person name="Hegedus B."/>
            <person name="Baldrian P."/>
            <person name="Stursova M."/>
            <person name="Weitz H."/>
            <person name="Taylor A."/>
            <person name="Grigoriev I.V."/>
            <person name="Nagy L.G."/>
            <person name="Martin F."/>
            <person name="Kauserud H."/>
        </authorList>
    </citation>
    <scope>NUCLEOTIDE SEQUENCE</scope>
    <source>
        <strain evidence="4">CBHHK067</strain>
    </source>
</reference>
<evidence type="ECO:0000256" key="3">
    <source>
        <dbReference type="ARBA" id="ARBA00023002"/>
    </source>
</evidence>
<sequence length="341" mass="36233">MFPTINTPLTKRLNIITPILSAPMPFASTPEMVSAVTAAGGFGCLGSAFESVAVMKEKIQSIRTHLKITPGTPVPIAVGFLGWILDKTEVSDEPRLLAILDELPVAVWFSFGDDLGKYIANVRAHDRGTERHTFIFVVISSVESARRFSLAGADALVVQGIEAGGHGAADAPPLFSLLQAVLHDVQPGPIILAAGGISTGAQIAALLTMGVDGVVLGTRFLFTPECEYSPAQKDVLVKAGLAATVRTMAFDEVARRNGWPANCDGRAISNAIMDDYNAGLSLDERVEKFDESTRNGDNSRLVIWAGVGAGLTSEIKGAADVLRELHNETIVNLRRSATLLE</sequence>
<dbReference type="Pfam" id="PF03060">
    <property type="entry name" value="NMO"/>
    <property type="match status" value="1"/>
</dbReference>
<dbReference type="AlphaFoldDB" id="A0AAD7CVD8"/>